<name>A0A2U3LR14_9FIRM</name>
<keyword evidence="1" id="KW-0732">Signal</keyword>
<dbReference type="AlphaFoldDB" id="A0A2U3LR14"/>
<feature type="signal peptide" evidence="1">
    <location>
        <begin position="1"/>
        <end position="26"/>
    </location>
</feature>
<accession>A0A2U3LR14</accession>
<proteinExistence type="predicted"/>
<evidence type="ECO:0000256" key="1">
    <source>
        <dbReference type="SAM" id="SignalP"/>
    </source>
</evidence>
<dbReference type="OrthoDB" id="1794398at2"/>
<organism evidence="2 3">
    <name type="scientific">Candidatus Desulfosporosinus infrequens</name>
    <dbReference type="NCBI Taxonomy" id="2043169"/>
    <lineage>
        <taxon>Bacteria</taxon>
        <taxon>Bacillati</taxon>
        <taxon>Bacillota</taxon>
        <taxon>Clostridia</taxon>
        <taxon>Eubacteriales</taxon>
        <taxon>Desulfitobacteriaceae</taxon>
        <taxon>Desulfosporosinus</taxon>
    </lineage>
</organism>
<dbReference type="EMBL" id="OMOF01000723">
    <property type="protein sequence ID" value="SPF54371.1"/>
    <property type="molecule type" value="Genomic_DNA"/>
</dbReference>
<feature type="chain" id="PRO_5015775776" evidence="1">
    <location>
        <begin position="27"/>
        <end position="837"/>
    </location>
</feature>
<dbReference type="SUPFAM" id="SSF63829">
    <property type="entry name" value="Calcium-dependent phosphotriesterase"/>
    <property type="match status" value="1"/>
</dbReference>
<sequence length="837" mass="88892">MIKSIQKKVIALSIIILLLWAGTANAADILTWDNNYSRDRSTSDTLFPYYNSSPIHVLLGDSVGTDLDSYSSPIVCGNTLYMFAWNTNSWVGDTLTTGQLIAVDISHPNPTNSNDFTPLWRLTITLAADGSQGNIYGVPGPSISKDGQFIALAIGNNLYSWPMAENPVAGSGANPLNTSVIPDLKSYLIAGNAGQSPCEIAMTPVISTQSYTWTAIDASWSPVTWQSPVVSCGSWDGGFTAAPLSIPEGVTMVRYLQMNSLQLDPNSASAAFTSSPIVTNTGDIMFGVDPNGGHATIQLYVLHPSAMQDVITGAQQMEYTFGIPIGAGHITNPLPSAPAFDKNSGDIYVQDDYGYVYQFDSSGNIKNVCGTTANGGYIGSVNLAIDGSCIYAAESNGASIDALDKSNIKDWGSIFPGSTGFRNPSVVIDPATGKRIVIANDVNGKNYLEQVAGGSGVTATSRDYSTAQLPGDAVGNDYSSVIADAGPQQEIIAWSPATALGASHSGELVIWPQSVPTLETFVNPGANQPGAFATLYAQTSISNTISTVYTWLPHPDGSLQTTATPMTFSGSSQSANNTTTYTWSLTFTVPNNNTSDPITATIPVQLNYNNPADGNPVSKSAMYVINSIPPPIPQPPSTPGQLSISSYAGPINNSKIFHEWPIGQLVKPHAIGQTYMGDTILSNVTSSVPPPPRGTLDDAYIVPNSATLTHPKGYAPSAGQWQIQTVTDTMAITGKLTATSQFEEDFDGWAPGKYRVVPDGDSQNSMELLTPGQSYPISAIWTLHEHYHWFECVPSGKGCVMTRFDGDIDYSLNDSQEITAMGTDFVIIPIVAGDIYN</sequence>
<evidence type="ECO:0000313" key="2">
    <source>
        <dbReference type="EMBL" id="SPF54371.1"/>
    </source>
</evidence>
<dbReference type="Proteomes" id="UP000238916">
    <property type="component" value="Unassembled WGS sequence"/>
</dbReference>
<reference evidence="3" key="1">
    <citation type="submission" date="2018-02" db="EMBL/GenBank/DDBJ databases">
        <authorList>
            <person name="Hausmann B."/>
        </authorList>
    </citation>
    <scope>NUCLEOTIDE SEQUENCE [LARGE SCALE GENOMIC DNA]</scope>
    <source>
        <strain evidence="3">Peat soil MAG SbF1</strain>
    </source>
</reference>
<protein>
    <submittedName>
        <fullName evidence="2">Uncharacterized protein</fullName>
    </submittedName>
</protein>
<gene>
    <name evidence="2" type="ORF">SBF1_750012</name>
</gene>
<evidence type="ECO:0000313" key="3">
    <source>
        <dbReference type="Proteomes" id="UP000238916"/>
    </source>
</evidence>